<keyword evidence="3" id="KW-1185">Reference proteome</keyword>
<dbReference type="Proteomes" id="UP001153076">
    <property type="component" value="Unassembled WGS sequence"/>
</dbReference>
<protein>
    <submittedName>
        <fullName evidence="2">Uncharacterized protein</fullName>
    </submittedName>
</protein>
<feature type="compositionally biased region" description="Basic and acidic residues" evidence="1">
    <location>
        <begin position="163"/>
        <end position="173"/>
    </location>
</feature>
<proteinExistence type="predicted"/>
<comment type="caution">
    <text evidence="2">The sequence shown here is derived from an EMBL/GenBank/DDBJ whole genome shotgun (WGS) entry which is preliminary data.</text>
</comment>
<name>A0A9Q1QLC0_9CARY</name>
<dbReference type="OrthoDB" id="1700581at2759"/>
<reference evidence="2" key="1">
    <citation type="submission" date="2022-04" db="EMBL/GenBank/DDBJ databases">
        <title>Carnegiea gigantea Genome sequencing and assembly v2.</title>
        <authorList>
            <person name="Copetti D."/>
            <person name="Sanderson M.J."/>
            <person name="Burquez A."/>
            <person name="Wojciechowski M.F."/>
        </authorList>
    </citation>
    <scope>NUCLEOTIDE SEQUENCE</scope>
    <source>
        <strain evidence="2">SGP5-SGP5p</strain>
        <tissue evidence="2">Aerial part</tissue>
    </source>
</reference>
<evidence type="ECO:0000256" key="1">
    <source>
        <dbReference type="SAM" id="MobiDB-lite"/>
    </source>
</evidence>
<feature type="compositionally biased region" description="Polar residues" evidence="1">
    <location>
        <begin position="186"/>
        <end position="199"/>
    </location>
</feature>
<sequence>MAESSGRGHAVAGNLSRSPSTDNRSPEIAGDNGSTYEECKSAAHFIKEWLPFCEEELKLTQGLQFANLEECEKFYKSYAHHVGFSVRKSSFKKSKEGSDPDKLTLLGKRIQNIVKELKELDGGTSDSKISEFESFIGSSVPERIDILPPKQCHTKGSGKRLKGGKEKSMEQHQKKQRLCKACGQHSYHNSRNCPAKLSS</sequence>
<accession>A0A9Q1QLC0</accession>
<feature type="compositionally biased region" description="Basic residues" evidence="1">
    <location>
        <begin position="152"/>
        <end position="162"/>
    </location>
</feature>
<feature type="region of interest" description="Disordered" evidence="1">
    <location>
        <begin position="148"/>
        <end position="199"/>
    </location>
</feature>
<gene>
    <name evidence="2" type="ORF">Cgig2_027494</name>
</gene>
<evidence type="ECO:0000313" key="2">
    <source>
        <dbReference type="EMBL" id="KAJ8446532.1"/>
    </source>
</evidence>
<feature type="region of interest" description="Disordered" evidence="1">
    <location>
        <begin position="1"/>
        <end position="34"/>
    </location>
</feature>
<evidence type="ECO:0000313" key="3">
    <source>
        <dbReference type="Proteomes" id="UP001153076"/>
    </source>
</evidence>
<dbReference type="EMBL" id="JAKOGI010000053">
    <property type="protein sequence ID" value="KAJ8446532.1"/>
    <property type="molecule type" value="Genomic_DNA"/>
</dbReference>
<organism evidence="2 3">
    <name type="scientific">Carnegiea gigantea</name>
    <dbReference type="NCBI Taxonomy" id="171969"/>
    <lineage>
        <taxon>Eukaryota</taxon>
        <taxon>Viridiplantae</taxon>
        <taxon>Streptophyta</taxon>
        <taxon>Embryophyta</taxon>
        <taxon>Tracheophyta</taxon>
        <taxon>Spermatophyta</taxon>
        <taxon>Magnoliopsida</taxon>
        <taxon>eudicotyledons</taxon>
        <taxon>Gunneridae</taxon>
        <taxon>Pentapetalae</taxon>
        <taxon>Caryophyllales</taxon>
        <taxon>Cactineae</taxon>
        <taxon>Cactaceae</taxon>
        <taxon>Cactoideae</taxon>
        <taxon>Echinocereeae</taxon>
        <taxon>Carnegiea</taxon>
    </lineage>
</organism>
<dbReference type="AlphaFoldDB" id="A0A9Q1QLC0"/>